<name>A0A0P7YQ24_9CYAN</name>
<gene>
    <name evidence="1" type="ORF">HLUCCA11_21990</name>
</gene>
<organism evidence="1 2">
    <name type="scientific">Phormidesmis priestleyi Ana</name>
    <dbReference type="NCBI Taxonomy" id="1666911"/>
    <lineage>
        <taxon>Bacteria</taxon>
        <taxon>Bacillati</taxon>
        <taxon>Cyanobacteriota</taxon>
        <taxon>Cyanophyceae</taxon>
        <taxon>Leptolyngbyales</taxon>
        <taxon>Leptolyngbyaceae</taxon>
        <taxon>Phormidesmis</taxon>
    </lineage>
</organism>
<dbReference type="EMBL" id="LJZR01000064">
    <property type="protein sequence ID" value="KPQ32231.1"/>
    <property type="molecule type" value="Genomic_DNA"/>
</dbReference>
<comment type="caution">
    <text evidence="1">The sequence shown here is derived from an EMBL/GenBank/DDBJ whole genome shotgun (WGS) entry which is preliminary data.</text>
</comment>
<proteinExistence type="predicted"/>
<accession>A0A0P7YQ24</accession>
<protein>
    <submittedName>
        <fullName evidence="1">Uncharacterized protein</fullName>
    </submittedName>
</protein>
<evidence type="ECO:0000313" key="2">
    <source>
        <dbReference type="Proteomes" id="UP000050465"/>
    </source>
</evidence>
<dbReference type="AlphaFoldDB" id="A0A0P7YQ24"/>
<reference evidence="1 2" key="1">
    <citation type="submission" date="2015-09" db="EMBL/GenBank/DDBJ databases">
        <title>Identification and resolution of microdiversity through metagenomic sequencing of parallel consortia.</title>
        <authorList>
            <person name="Nelson W.C."/>
            <person name="Romine M.F."/>
            <person name="Lindemann S.R."/>
        </authorList>
    </citation>
    <scope>NUCLEOTIDE SEQUENCE [LARGE SCALE GENOMIC DNA]</scope>
    <source>
        <strain evidence="1">Ana</strain>
    </source>
</reference>
<evidence type="ECO:0000313" key="1">
    <source>
        <dbReference type="EMBL" id="KPQ32231.1"/>
    </source>
</evidence>
<sequence>MRKLRKALRNQRDQLMDFARVLDQKLADIAKDFEIPLQAIQNICRRHHKHKTSDAY</sequence>
<dbReference type="Proteomes" id="UP000050465">
    <property type="component" value="Unassembled WGS sequence"/>
</dbReference>